<dbReference type="EMBL" id="CR522870">
    <property type="protein sequence ID" value="CAG36930.1"/>
    <property type="molecule type" value="Genomic_DNA"/>
</dbReference>
<feature type="binding site" evidence="18 19">
    <location>
        <position position="218"/>
    </location>
    <ligand>
        <name>Zn(2+)</name>
        <dbReference type="ChEBI" id="CHEBI:29105"/>
    </ligand>
</feature>
<comment type="cofactor">
    <cofactor evidence="2">
        <name>methylcob(III)alamin</name>
        <dbReference type="ChEBI" id="CHEBI:28115"/>
    </cofactor>
</comment>
<evidence type="ECO:0000256" key="5">
    <source>
        <dbReference type="ARBA" id="ARBA00012032"/>
    </source>
</evidence>
<feature type="binding site" evidence="18 19">
    <location>
        <position position="285"/>
    </location>
    <ligand>
        <name>Zn(2+)</name>
        <dbReference type="ChEBI" id="CHEBI:29105"/>
    </ligand>
</feature>
<evidence type="ECO:0000256" key="11">
    <source>
        <dbReference type="ARBA" id="ARBA00022691"/>
    </source>
</evidence>
<evidence type="ECO:0000256" key="8">
    <source>
        <dbReference type="ARBA" id="ARBA00022605"/>
    </source>
</evidence>
<dbReference type="Proteomes" id="UP000000602">
    <property type="component" value="Chromosome"/>
</dbReference>
<dbReference type="SUPFAM" id="SSF82282">
    <property type="entry name" value="Homocysteine S-methyltransferase"/>
    <property type="match status" value="1"/>
</dbReference>
<dbReference type="AlphaFoldDB" id="Q6AL45"/>
<feature type="binding site" evidence="18 19">
    <location>
        <position position="284"/>
    </location>
    <ligand>
        <name>Zn(2+)</name>
        <dbReference type="ChEBI" id="CHEBI:29105"/>
    </ligand>
</feature>
<dbReference type="PROSITE" id="PS50970">
    <property type="entry name" value="HCY"/>
    <property type="match status" value="1"/>
</dbReference>
<keyword evidence="13 18" id="KW-0862">Zinc</keyword>
<keyword evidence="14" id="KW-0486">Methionine biosynthesis</keyword>
<evidence type="ECO:0000256" key="4">
    <source>
        <dbReference type="ARBA" id="ARBA00010398"/>
    </source>
</evidence>
<reference evidence="22" key="1">
    <citation type="journal article" date="2004" name="Environ. Microbiol.">
        <title>The genome of Desulfotalea psychrophila, a sulfate-reducing bacterium from permanently cold Arctic sediments.</title>
        <authorList>
            <person name="Rabus R."/>
            <person name="Ruepp A."/>
            <person name="Frickey T."/>
            <person name="Rattei T."/>
            <person name="Fartmann B."/>
            <person name="Stark M."/>
            <person name="Bauer M."/>
            <person name="Zibat A."/>
            <person name="Lombardot T."/>
            <person name="Becker I."/>
            <person name="Amann J."/>
            <person name="Gellner K."/>
            <person name="Teeling H."/>
            <person name="Leuschner W.D."/>
            <person name="Gloeckner F.-O."/>
            <person name="Lupas A.N."/>
            <person name="Amann R."/>
            <person name="Klenk H.-P."/>
        </authorList>
    </citation>
    <scope>NUCLEOTIDE SEQUENCE [LARGE SCALE GENOMIC DNA]</scope>
    <source>
        <strain evidence="22">DSM 12343 / LSv54</strain>
    </source>
</reference>
<evidence type="ECO:0000256" key="9">
    <source>
        <dbReference type="ARBA" id="ARBA00022628"/>
    </source>
</evidence>
<dbReference type="KEGG" id="dps:DP2201"/>
<evidence type="ECO:0000256" key="1">
    <source>
        <dbReference type="ARBA" id="ARBA00001700"/>
    </source>
</evidence>
<keyword evidence="11" id="KW-0949">S-adenosyl-L-methionine</keyword>
<keyword evidence="22" id="KW-1185">Reference proteome</keyword>
<dbReference type="GO" id="GO:0050667">
    <property type="term" value="P:homocysteine metabolic process"/>
    <property type="evidence" value="ECO:0007669"/>
    <property type="project" value="TreeGrafter"/>
</dbReference>
<keyword evidence="7 19" id="KW-0489">Methyltransferase</keyword>
<organism evidence="21 22">
    <name type="scientific">Desulfotalea psychrophila (strain LSv54 / DSM 12343)</name>
    <dbReference type="NCBI Taxonomy" id="177439"/>
    <lineage>
        <taxon>Bacteria</taxon>
        <taxon>Pseudomonadati</taxon>
        <taxon>Thermodesulfobacteriota</taxon>
        <taxon>Desulfobulbia</taxon>
        <taxon>Desulfobulbales</taxon>
        <taxon>Desulfocapsaceae</taxon>
        <taxon>Desulfotalea</taxon>
    </lineage>
</organism>
<evidence type="ECO:0000256" key="14">
    <source>
        <dbReference type="ARBA" id="ARBA00023167"/>
    </source>
</evidence>
<dbReference type="InterPro" id="IPR017226">
    <property type="entry name" value="BHMT-like"/>
</dbReference>
<dbReference type="eggNOG" id="COG0646">
    <property type="taxonomic scope" value="Bacteria"/>
</dbReference>
<evidence type="ECO:0000256" key="2">
    <source>
        <dbReference type="ARBA" id="ARBA00001956"/>
    </source>
</evidence>
<dbReference type="EC" id="2.1.1.13" evidence="5"/>
<evidence type="ECO:0000256" key="19">
    <source>
        <dbReference type="PROSITE-ProRule" id="PRU00333"/>
    </source>
</evidence>
<evidence type="ECO:0000256" key="15">
    <source>
        <dbReference type="ARBA" id="ARBA00023285"/>
    </source>
</evidence>
<keyword evidence="8" id="KW-0028">Amino-acid biosynthesis</keyword>
<evidence type="ECO:0000256" key="13">
    <source>
        <dbReference type="ARBA" id="ARBA00022833"/>
    </source>
</evidence>
<comment type="function">
    <text evidence="16">Catalyzes the transfer of a methyl group from methyl-cobalamin to homocysteine, yielding enzyme-bound cob(I)alamin and methionine. Subsequently, remethylates the cofactor using methyltetrahydrofolate.</text>
</comment>
<evidence type="ECO:0000313" key="21">
    <source>
        <dbReference type="EMBL" id="CAG36930.1"/>
    </source>
</evidence>
<comment type="cofactor">
    <cofactor evidence="18">
        <name>Zn(2+)</name>
        <dbReference type="ChEBI" id="CHEBI:29105"/>
    </cofactor>
    <text evidence="18">Binds 1 zinc ion per subunit.</text>
</comment>
<dbReference type="PANTHER" id="PTHR45833">
    <property type="entry name" value="METHIONINE SYNTHASE"/>
    <property type="match status" value="1"/>
</dbReference>
<evidence type="ECO:0000313" key="22">
    <source>
        <dbReference type="Proteomes" id="UP000000602"/>
    </source>
</evidence>
<sequence>MAFTDESLLIFDGACGTTLQSMNIAPSAWGDLAGCNEFLNISAPEYIIELHKKFLEAGAMVVETNTFGASSIVLTEYGLENKVDEINREAVKNAKKAISQLKDSSQPRYIAGSIGPTTKLPSLGHIETKVLAQSIREQVISLLEAGVDALIVETCQDLLQLKTALISCFEILDVAPKKLPVLASVTFEKQGTMLLGTDIAAVCATLAPFPLFSLGLNCATGPTDMVSQIQYLSQTWDKRISCIPNQGMPELKDGKTHYPLSPEEYSQHMLKFVAEYGVSIVGGCCGTGPEHIRQLATCLRGQKPQRQLQTNTESII</sequence>
<dbReference type="InterPro" id="IPR003726">
    <property type="entry name" value="HCY_dom"/>
</dbReference>
<keyword evidence="15" id="KW-0170">Cobalt</keyword>
<comment type="similarity">
    <text evidence="4">Belongs to the vitamin-B12 dependent methionine synthase family.</text>
</comment>
<evidence type="ECO:0000256" key="6">
    <source>
        <dbReference type="ARBA" id="ARBA00013998"/>
    </source>
</evidence>
<dbReference type="GO" id="GO:0046653">
    <property type="term" value="P:tetrahydrofolate metabolic process"/>
    <property type="evidence" value="ECO:0007669"/>
    <property type="project" value="TreeGrafter"/>
</dbReference>
<keyword evidence="9" id="KW-0846">Cobalamin</keyword>
<dbReference type="HOGENOM" id="CLU_004914_3_0_7"/>
<accession>Q6AL45</accession>
<dbReference type="GO" id="GO:0008705">
    <property type="term" value="F:methionine synthase activity"/>
    <property type="evidence" value="ECO:0007669"/>
    <property type="project" value="UniProtKB-EC"/>
</dbReference>
<dbReference type="STRING" id="177439.DP2201"/>
<name>Q6AL45_DESPS</name>
<dbReference type="GO" id="GO:0032259">
    <property type="term" value="P:methylation"/>
    <property type="evidence" value="ECO:0007669"/>
    <property type="project" value="UniProtKB-KW"/>
</dbReference>
<comment type="catalytic activity">
    <reaction evidence="1">
        <text>(6S)-5-methyl-5,6,7,8-tetrahydrofolate + L-homocysteine = (6S)-5,6,7,8-tetrahydrofolate + L-methionine</text>
        <dbReference type="Rhea" id="RHEA:11172"/>
        <dbReference type="ChEBI" id="CHEBI:18608"/>
        <dbReference type="ChEBI" id="CHEBI:57453"/>
        <dbReference type="ChEBI" id="CHEBI:57844"/>
        <dbReference type="ChEBI" id="CHEBI:58199"/>
        <dbReference type="EC" id="2.1.1.13"/>
    </reaction>
</comment>
<dbReference type="OrthoDB" id="9803687at2"/>
<feature type="domain" description="Hcy-binding" evidence="20">
    <location>
        <begin position="1"/>
        <end position="299"/>
    </location>
</feature>
<evidence type="ECO:0000256" key="12">
    <source>
        <dbReference type="ARBA" id="ARBA00022723"/>
    </source>
</evidence>
<evidence type="ECO:0000256" key="17">
    <source>
        <dbReference type="ARBA" id="ARBA00031040"/>
    </source>
</evidence>
<evidence type="ECO:0000256" key="18">
    <source>
        <dbReference type="PIRSR" id="PIRSR037505-2"/>
    </source>
</evidence>
<keyword evidence="12 18" id="KW-0479">Metal-binding</keyword>
<evidence type="ECO:0000256" key="3">
    <source>
        <dbReference type="ARBA" id="ARBA00005178"/>
    </source>
</evidence>
<protein>
    <recommendedName>
        <fullName evidence="6">Methionine synthase</fullName>
        <ecNumber evidence="5">2.1.1.13</ecNumber>
    </recommendedName>
    <alternativeName>
        <fullName evidence="17">5-methyltetrahydrofolate--homocysteine methyltransferase</fullName>
    </alternativeName>
</protein>
<dbReference type="FunFam" id="3.20.20.330:FF:000001">
    <property type="entry name" value="Methionine synthase"/>
    <property type="match status" value="1"/>
</dbReference>
<dbReference type="GO" id="GO:0005829">
    <property type="term" value="C:cytosol"/>
    <property type="evidence" value="ECO:0007669"/>
    <property type="project" value="TreeGrafter"/>
</dbReference>
<dbReference type="Pfam" id="PF02574">
    <property type="entry name" value="S-methyl_trans"/>
    <property type="match status" value="1"/>
</dbReference>
<dbReference type="GO" id="GO:0008270">
    <property type="term" value="F:zinc ion binding"/>
    <property type="evidence" value="ECO:0007669"/>
    <property type="project" value="InterPro"/>
</dbReference>
<evidence type="ECO:0000256" key="16">
    <source>
        <dbReference type="ARBA" id="ARBA00025552"/>
    </source>
</evidence>
<dbReference type="Gene3D" id="3.20.20.330">
    <property type="entry name" value="Homocysteine-binding-like domain"/>
    <property type="match status" value="1"/>
</dbReference>
<gene>
    <name evidence="21" type="ordered locus">DP2201</name>
</gene>
<dbReference type="RefSeq" id="WP_011189442.1">
    <property type="nucleotide sequence ID" value="NC_006138.1"/>
</dbReference>
<comment type="pathway">
    <text evidence="3">Amino-acid biosynthesis; L-methionine biosynthesis via de novo pathway; L-methionine from L-homocysteine (MetH route): step 1/1.</text>
</comment>
<evidence type="ECO:0000256" key="7">
    <source>
        <dbReference type="ARBA" id="ARBA00022603"/>
    </source>
</evidence>
<keyword evidence="10 19" id="KW-0808">Transferase</keyword>
<evidence type="ECO:0000259" key="20">
    <source>
        <dbReference type="PROSITE" id="PS50970"/>
    </source>
</evidence>
<dbReference type="PANTHER" id="PTHR45833:SF1">
    <property type="entry name" value="METHIONINE SYNTHASE"/>
    <property type="match status" value="1"/>
</dbReference>
<dbReference type="GO" id="GO:0031419">
    <property type="term" value="F:cobalamin binding"/>
    <property type="evidence" value="ECO:0007669"/>
    <property type="project" value="UniProtKB-KW"/>
</dbReference>
<proteinExistence type="inferred from homology"/>
<evidence type="ECO:0000256" key="10">
    <source>
        <dbReference type="ARBA" id="ARBA00022679"/>
    </source>
</evidence>
<dbReference type="InterPro" id="IPR050554">
    <property type="entry name" value="Met_Synthase/Corrinoid"/>
</dbReference>
<dbReference type="PIRSF" id="PIRSF037505">
    <property type="entry name" value="Betaine_HMT"/>
    <property type="match status" value="1"/>
</dbReference>
<dbReference type="InterPro" id="IPR036589">
    <property type="entry name" value="HCY_dom_sf"/>
</dbReference>